<feature type="signal peptide" evidence="4">
    <location>
        <begin position="1"/>
        <end position="24"/>
    </location>
</feature>
<evidence type="ECO:0000313" key="7">
    <source>
        <dbReference type="RefSeq" id="XP_022250285.1"/>
    </source>
</evidence>
<dbReference type="InterPro" id="IPR003591">
    <property type="entry name" value="Leu-rich_rpt_typical-subtyp"/>
</dbReference>
<gene>
    <name evidence="6 7" type="primary">LOC111087559</name>
</gene>
<dbReference type="SMART" id="SM00369">
    <property type="entry name" value="LRR_TYP"/>
    <property type="match status" value="10"/>
</dbReference>
<keyword evidence="2" id="KW-0677">Repeat</keyword>
<sequence length="593" mass="67023">MLMGGQTFLVSVGVLLAVIFQVSGRCPESCSCERQRGRKTVICDKGGITEIPTNNMDTDTQIFLVTAPPSNPNYLTIGRIFLDFTALEEVYIMHSYVPAIGHSSFWPGTNLRVLSLSHNNISQLHDFDFNGLTNLEVLDLSDNVISATPSAPFRFLSNLTTLSLARNQLKRLVPRIFYMLKKLERLDLSSNPLGDIDPENLKDLRPLKSLSLANCQLSRLHSLIYQHLPNLEELDLRDNFFNYFAPEEFRHLKKLRMLYLDGNEMSVIVDKAFNGHYFDYLGLSRNQIVSLDACAFCNASIKSLNISRNQFASLKSNILKEVTFSLQVLDIGFNNVAVNTVASVIQPLHRLRRLSLSGLALTTLPPQIFLTNRDLRVLDLSQNELSTLDPEILRPLSKLEELNLSGNLFLGLQPQLLDQFTNMTRLSNVPLHSNPWTCEQCHILPTLKWLNSSLGNRKVCRRDQSCFTCVHPERLAFREVRSLRVSEVPPCGGPKSQSRIFNSGSQIGIIIAVTFLVILLLVIITFILIYKRRGAVYYTHEEERNDNYLYGATLVGDINGGHKDEKSLRFIATLDKIEESSDDYPSKSKNRIT</sequence>
<keyword evidence="3" id="KW-1133">Transmembrane helix</keyword>
<feature type="transmembrane region" description="Helical" evidence="3">
    <location>
        <begin position="507"/>
        <end position="530"/>
    </location>
</feature>
<accession>A0ABM1T329</accession>
<dbReference type="Proteomes" id="UP000694941">
    <property type="component" value="Unplaced"/>
</dbReference>
<dbReference type="GeneID" id="111087559"/>
<evidence type="ECO:0000313" key="5">
    <source>
        <dbReference type="Proteomes" id="UP000694941"/>
    </source>
</evidence>
<proteinExistence type="predicted"/>
<organism evidence="5 7">
    <name type="scientific">Limulus polyphemus</name>
    <name type="common">Atlantic horseshoe crab</name>
    <dbReference type="NCBI Taxonomy" id="6850"/>
    <lineage>
        <taxon>Eukaryota</taxon>
        <taxon>Metazoa</taxon>
        <taxon>Ecdysozoa</taxon>
        <taxon>Arthropoda</taxon>
        <taxon>Chelicerata</taxon>
        <taxon>Merostomata</taxon>
        <taxon>Xiphosura</taxon>
        <taxon>Limulidae</taxon>
        <taxon>Limulus</taxon>
    </lineage>
</organism>
<protein>
    <submittedName>
        <fullName evidence="6 7">Slit homolog 3 protein-like</fullName>
    </submittedName>
</protein>
<dbReference type="Pfam" id="PF13855">
    <property type="entry name" value="LRR_8"/>
    <property type="match status" value="3"/>
</dbReference>
<name>A0ABM1T329_LIMPO</name>
<dbReference type="Gene3D" id="3.80.10.10">
    <property type="entry name" value="Ribonuclease Inhibitor"/>
    <property type="match status" value="2"/>
</dbReference>
<evidence type="ECO:0000256" key="1">
    <source>
        <dbReference type="ARBA" id="ARBA00022614"/>
    </source>
</evidence>
<evidence type="ECO:0000256" key="3">
    <source>
        <dbReference type="SAM" id="Phobius"/>
    </source>
</evidence>
<keyword evidence="3" id="KW-0812">Transmembrane</keyword>
<dbReference type="RefSeq" id="XP_022250284.1">
    <property type="nucleotide sequence ID" value="XM_022394576.1"/>
</dbReference>
<keyword evidence="3" id="KW-0472">Membrane</keyword>
<dbReference type="SMART" id="SM00365">
    <property type="entry name" value="LRR_SD22"/>
    <property type="match status" value="5"/>
</dbReference>
<dbReference type="RefSeq" id="XP_022250285.1">
    <property type="nucleotide sequence ID" value="XM_022394577.1"/>
</dbReference>
<keyword evidence="5" id="KW-1185">Reference proteome</keyword>
<feature type="chain" id="PRO_5045023214" evidence="4">
    <location>
        <begin position="25"/>
        <end position="593"/>
    </location>
</feature>
<evidence type="ECO:0000256" key="4">
    <source>
        <dbReference type="SAM" id="SignalP"/>
    </source>
</evidence>
<dbReference type="InterPro" id="IPR032675">
    <property type="entry name" value="LRR_dom_sf"/>
</dbReference>
<keyword evidence="1" id="KW-0433">Leucine-rich repeat</keyword>
<evidence type="ECO:0000313" key="6">
    <source>
        <dbReference type="RefSeq" id="XP_022250284.1"/>
    </source>
</evidence>
<dbReference type="PROSITE" id="PS51450">
    <property type="entry name" value="LRR"/>
    <property type="match status" value="3"/>
</dbReference>
<dbReference type="InterPro" id="IPR001611">
    <property type="entry name" value="Leu-rich_rpt"/>
</dbReference>
<dbReference type="Pfam" id="PF00560">
    <property type="entry name" value="LRR_1"/>
    <property type="match status" value="1"/>
</dbReference>
<dbReference type="SUPFAM" id="SSF52047">
    <property type="entry name" value="RNI-like"/>
    <property type="match status" value="1"/>
</dbReference>
<keyword evidence="4" id="KW-0732">Signal</keyword>
<reference evidence="6 7" key="1">
    <citation type="submission" date="2025-05" db="UniProtKB">
        <authorList>
            <consortium name="RefSeq"/>
        </authorList>
    </citation>
    <scope>IDENTIFICATION</scope>
    <source>
        <tissue evidence="6 7">Muscle</tissue>
    </source>
</reference>
<dbReference type="PANTHER" id="PTHR24366">
    <property type="entry name" value="IG(IMMUNOGLOBULIN) AND LRR(LEUCINE RICH REPEAT) DOMAINS"/>
    <property type="match status" value="1"/>
</dbReference>
<evidence type="ECO:0000256" key="2">
    <source>
        <dbReference type="ARBA" id="ARBA00022737"/>
    </source>
</evidence>
<dbReference type="PANTHER" id="PTHR24366:SF168">
    <property type="entry name" value="GH22922P-RELATED"/>
    <property type="match status" value="1"/>
</dbReference>